<reference evidence="2 3" key="1">
    <citation type="journal article" date="2017" name="Gigascience">
        <title>Genome sequence of the small brown planthopper, Laodelphax striatellus.</title>
        <authorList>
            <person name="Zhu J."/>
            <person name="Jiang F."/>
            <person name="Wang X."/>
            <person name="Yang P."/>
            <person name="Bao Y."/>
            <person name="Zhao W."/>
            <person name="Wang W."/>
            <person name="Lu H."/>
            <person name="Wang Q."/>
            <person name="Cui N."/>
            <person name="Li J."/>
            <person name="Chen X."/>
            <person name="Luo L."/>
            <person name="Yu J."/>
            <person name="Kang L."/>
            <person name="Cui F."/>
        </authorList>
    </citation>
    <scope>NUCLEOTIDE SEQUENCE [LARGE SCALE GENOMIC DNA]</scope>
    <source>
        <strain evidence="2">Lst14</strain>
    </source>
</reference>
<gene>
    <name evidence="2" type="ORF">LSTR_LSTR003963</name>
</gene>
<accession>A0A482WFI2</accession>
<feature type="region of interest" description="Disordered" evidence="1">
    <location>
        <begin position="1"/>
        <end position="24"/>
    </location>
</feature>
<name>A0A482WFI2_LAOST</name>
<sequence length="303" mass="34709">MAVNGNHSTQPTSNKQHEAPCNNGNFTIDDVPIVMEETPVMFDHDYINSFKTTTEMPQDNTTDDSHLNETRLTQPTSDKQHKSPHNNLYGSDYINDVPIVTGETFVMLDDTIHSFKTTIIEDYTHLTLPSLENNDMDIELRLFDNTVLNDLDSESLTVLRENVNLTNLTTEMPQDNSTDASNFNDTHLSLHSSENNDMDTEIGLLDNTESRLDNFDNEPKMIKRKKRHQVNSSTSKINKWKENRKLGKEYVGRAKDQVDVKSKFIKKRCAQVMKQRCKCNRKDGSLLQCSTLSEEERKKNFGS</sequence>
<feature type="region of interest" description="Disordered" evidence="1">
    <location>
        <begin position="53"/>
        <end position="89"/>
    </location>
</feature>
<dbReference type="InParanoid" id="A0A482WFI2"/>
<organism evidence="2 3">
    <name type="scientific">Laodelphax striatellus</name>
    <name type="common">Small brown planthopper</name>
    <name type="synonym">Delphax striatella</name>
    <dbReference type="NCBI Taxonomy" id="195883"/>
    <lineage>
        <taxon>Eukaryota</taxon>
        <taxon>Metazoa</taxon>
        <taxon>Ecdysozoa</taxon>
        <taxon>Arthropoda</taxon>
        <taxon>Hexapoda</taxon>
        <taxon>Insecta</taxon>
        <taxon>Pterygota</taxon>
        <taxon>Neoptera</taxon>
        <taxon>Paraneoptera</taxon>
        <taxon>Hemiptera</taxon>
        <taxon>Auchenorrhyncha</taxon>
        <taxon>Fulgoroidea</taxon>
        <taxon>Delphacidae</taxon>
        <taxon>Criomorphinae</taxon>
        <taxon>Laodelphax</taxon>
    </lineage>
</organism>
<keyword evidence="3" id="KW-1185">Reference proteome</keyword>
<comment type="caution">
    <text evidence="2">The sequence shown here is derived from an EMBL/GenBank/DDBJ whole genome shotgun (WGS) entry which is preliminary data.</text>
</comment>
<protein>
    <submittedName>
        <fullName evidence="2">Uncharacterized protein</fullName>
    </submittedName>
</protein>
<evidence type="ECO:0000313" key="2">
    <source>
        <dbReference type="EMBL" id="RZF32100.1"/>
    </source>
</evidence>
<evidence type="ECO:0000313" key="3">
    <source>
        <dbReference type="Proteomes" id="UP000291343"/>
    </source>
</evidence>
<proteinExistence type="predicted"/>
<feature type="compositionally biased region" description="Polar residues" evidence="1">
    <location>
        <begin position="1"/>
        <end position="14"/>
    </location>
</feature>
<dbReference type="OrthoDB" id="6637225at2759"/>
<dbReference type="Proteomes" id="UP000291343">
    <property type="component" value="Unassembled WGS sequence"/>
</dbReference>
<dbReference type="EMBL" id="QKKF02037473">
    <property type="protein sequence ID" value="RZF32100.1"/>
    <property type="molecule type" value="Genomic_DNA"/>
</dbReference>
<dbReference type="AlphaFoldDB" id="A0A482WFI2"/>
<evidence type="ECO:0000256" key="1">
    <source>
        <dbReference type="SAM" id="MobiDB-lite"/>
    </source>
</evidence>